<dbReference type="Proteomes" id="UP001055025">
    <property type="component" value="Unassembled WGS sequence"/>
</dbReference>
<accession>A0AAV5B319</accession>
<organism evidence="1 2">
    <name type="scientific">Granulimonas faecalis</name>
    <dbReference type="NCBI Taxonomy" id="2894155"/>
    <lineage>
        <taxon>Bacteria</taxon>
        <taxon>Bacillati</taxon>
        <taxon>Actinomycetota</taxon>
        <taxon>Coriobacteriia</taxon>
        <taxon>Coriobacteriales</taxon>
        <taxon>Kribbibacteriaceae</taxon>
        <taxon>Granulimonas</taxon>
    </lineage>
</organism>
<keyword evidence="2" id="KW-1185">Reference proteome</keyword>
<name>A0AAV5B319_9ACTN</name>
<dbReference type="AlphaFoldDB" id="A0AAV5B319"/>
<proteinExistence type="predicted"/>
<gene>
    <name evidence="1" type="ORF">ATOP_13170</name>
</gene>
<protein>
    <recommendedName>
        <fullName evidence="3">Portal protein</fullName>
    </recommendedName>
</protein>
<sequence>MARVTSKGVDCRKPEWALRELRGMGLSPDTSMDDMQERWRSWWSCDNPFYTAGYDMGESLEPEERISLRPAQMVAEEWPALIMTDGTELRADDPGMAAWIGRAMPDWVDDNADFVAQAFALGCGAWTVAVDGLGGSPATSLERHPAWATVPLEGEGVATLARVSVGGRPLDRLQVHAPDPDTGHYRVRTRLFTVDGHREVASDEVAADVDTGQPLPTYAIVRPSRSNPYSAYSQAGVSCFDSALDAVRVVDESYNQLYWQVRVSLPRVFVDEAALARDPETGTPLGRATVDHVIFRAVRSVEGAPVSVYNPDTHVGDMVASLDCALSTLGLKAGFGQDYFSFDRASGLKTATEVVSDNAALMRNVRRHENAIEAALTSVVRAAYATEEALNGRPLAEVPHPSVTWDDSVVTDTEAERATMKDDIARGLCPAWLYPARYYGMDEAEARAFTGDAAAGLPDLG</sequence>
<dbReference type="RefSeq" id="WP_265590878.1">
    <property type="nucleotide sequence ID" value="NZ_BQKC01000001.1"/>
</dbReference>
<reference evidence="1" key="1">
    <citation type="journal article" date="2022" name="Int. J. Syst. Evol. Microbiol.">
        <title>Granulimonas faecalis gen. nov., sp. nov., and Leptogranulimonas caecicola gen. nov., sp. nov., novel lactate-producing Atopobiaceae bacteria isolated from mouse intestines, and an emended description of the family Atopobiaceae.</title>
        <authorList>
            <person name="Morinaga K."/>
            <person name="Kusada H."/>
            <person name="Sakamoto S."/>
            <person name="Murakami T."/>
            <person name="Toyoda A."/>
            <person name="Mori H."/>
            <person name="Meng X.Y."/>
            <person name="Takashino M."/>
            <person name="Murotomi K."/>
            <person name="Tamaki H."/>
        </authorList>
    </citation>
    <scope>NUCLEOTIDE SEQUENCE</scope>
    <source>
        <strain evidence="1">OPF53</strain>
    </source>
</reference>
<evidence type="ECO:0000313" key="2">
    <source>
        <dbReference type="Proteomes" id="UP001055025"/>
    </source>
</evidence>
<comment type="caution">
    <text evidence="1">The sequence shown here is derived from an EMBL/GenBank/DDBJ whole genome shotgun (WGS) entry which is preliminary data.</text>
</comment>
<evidence type="ECO:0000313" key="1">
    <source>
        <dbReference type="EMBL" id="GJM55662.1"/>
    </source>
</evidence>
<evidence type="ECO:0008006" key="3">
    <source>
        <dbReference type="Google" id="ProtNLM"/>
    </source>
</evidence>
<dbReference type="EMBL" id="BQKC01000001">
    <property type="protein sequence ID" value="GJM55662.1"/>
    <property type="molecule type" value="Genomic_DNA"/>
</dbReference>